<reference evidence="13" key="1">
    <citation type="submission" date="2010-11" db="EMBL/GenBank/DDBJ databases">
        <title>The complete genome of Mahella australiensis DSM 15567.</title>
        <authorList>
            <consortium name="US DOE Joint Genome Institute (JGI-PGF)"/>
            <person name="Lucas S."/>
            <person name="Copeland A."/>
            <person name="Lapidus A."/>
            <person name="Bruce D."/>
            <person name="Goodwin L."/>
            <person name="Pitluck S."/>
            <person name="Kyrpides N."/>
            <person name="Mavromatis K."/>
            <person name="Pagani I."/>
            <person name="Ivanova N."/>
            <person name="Teshima H."/>
            <person name="Brettin T."/>
            <person name="Detter J.C."/>
            <person name="Han C."/>
            <person name="Tapia R."/>
            <person name="Land M."/>
            <person name="Hauser L."/>
            <person name="Markowitz V."/>
            <person name="Cheng J.-F."/>
            <person name="Hugenholtz P."/>
            <person name="Woyke T."/>
            <person name="Wu D."/>
            <person name="Spring S."/>
            <person name="Pukall R."/>
            <person name="Steenblock K."/>
            <person name="Schneider S."/>
            <person name="Klenk H.-P."/>
            <person name="Eisen J.A."/>
        </authorList>
    </citation>
    <scope>NUCLEOTIDE SEQUENCE [LARGE SCALE GENOMIC DNA]</scope>
    <source>
        <strain evidence="13">DSM 15567 / CIP 107919 / 50-1 BON</strain>
    </source>
</reference>
<dbReference type="eggNOG" id="COG0563">
    <property type="taxonomic scope" value="Bacteria"/>
</dbReference>
<evidence type="ECO:0000259" key="11">
    <source>
        <dbReference type="Pfam" id="PF05191"/>
    </source>
</evidence>
<comment type="function">
    <text evidence="8">Catalyzes the reversible transfer of the terminal phosphate group between ATP and AMP. Plays an important role in cellular energy homeostasis and in adenine nucleotide metabolism.</text>
</comment>
<dbReference type="OrthoDB" id="9805030at2"/>
<comment type="similarity">
    <text evidence="8 9">Belongs to the adenylate kinase family.</text>
</comment>
<dbReference type="KEGG" id="mas:Mahau_2135"/>
<dbReference type="HOGENOM" id="CLU_032354_1_2_9"/>
<dbReference type="Proteomes" id="UP000008457">
    <property type="component" value="Chromosome"/>
</dbReference>
<comment type="subunit">
    <text evidence="8 10">Monomer.</text>
</comment>
<dbReference type="GO" id="GO:0005524">
    <property type="term" value="F:ATP binding"/>
    <property type="evidence" value="ECO:0007669"/>
    <property type="project" value="UniProtKB-UniRule"/>
</dbReference>
<dbReference type="InterPro" id="IPR027417">
    <property type="entry name" value="P-loop_NTPase"/>
</dbReference>
<name>F4A2W4_MAHA5</name>
<dbReference type="NCBIfam" id="NF001380">
    <property type="entry name" value="PRK00279.1-2"/>
    <property type="match status" value="1"/>
</dbReference>
<keyword evidence="1 8" id="KW-0808">Transferase</keyword>
<evidence type="ECO:0000256" key="2">
    <source>
        <dbReference type="ARBA" id="ARBA00022723"/>
    </source>
</evidence>
<feature type="binding site" evidence="8">
    <location>
        <position position="92"/>
    </location>
    <ligand>
        <name>AMP</name>
        <dbReference type="ChEBI" id="CHEBI:456215"/>
    </ligand>
</feature>
<keyword evidence="7 8" id="KW-0067">ATP-binding</keyword>
<dbReference type="InterPro" id="IPR036193">
    <property type="entry name" value="ADK_active_lid_dom_sf"/>
</dbReference>
<evidence type="ECO:0000256" key="7">
    <source>
        <dbReference type="ARBA" id="ARBA00022840"/>
    </source>
</evidence>
<dbReference type="STRING" id="697281.Mahau_2135"/>
<dbReference type="InterPro" id="IPR033690">
    <property type="entry name" value="Adenylat_kinase_CS"/>
</dbReference>
<dbReference type="PANTHER" id="PTHR23359">
    <property type="entry name" value="NUCLEOTIDE KINASE"/>
    <property type="match status" value="1"/>
</dbReference>
<comment type="catalytic activity">
    <reaction evidence="8 10">
        <text>AMP + ATP = 2 ADP</text>
        <dbReference type="Rhea" id="RHEA:12973"/>
        <dbReference type="ChEBI" id="CHEBI:30616"/>
        <dbReference type="ChEBI" id="CHEBI:456215"/>
        <dbReference type="ChEBI" id="CHEBI:456216"/>
        <dbReference type="EC" id="2.7.4.3"/>
    </reaction>
</comment>
<evidence type="ECO:0000256" key="6">
    <source>
        <dbReference type="ARBA" id="ARBA00022833"/>
    </source>
</evidence>
<dbReference type="SUPFAM" id="SSF52540">
    <property type="entry name" value="P-loop containing nucleoside triphosphate hydrolases"/>
    <property type="match status" value="1"/>
</dbReference>
<keyword evidence="6" id="KW-0862">Zinc</keyword>
<dbReference type="NCBIfam" id="NF001381">
    <property type="entry name" value="PRK00279.1-3"/>
    <property type="match status" value="1"/>
</dbReference>
<dbReference type="PRINTS" id="PR00094">
    <property type="entry name" value="ADENYLTKNASE"/>
</dbReference>
<dbReference type="FunFam" id="3.40.50.300:FF:000106">
    <property type="entry name" value="Adenylate kinase mitochondrial"/>
    <property type="match status" value="1"/>
</dbReference>
<organism evidence="12 13">
    <name type="scientific">Mahella australiensis (strain DSM 15567 / CIP 107919 / 50-1 BON)</name>
    <dbReference type="NCBI Taxonomy" id="697281"/>
    <lineage>
        <taxon>Bacteria</taxon>
        <taxon>Bacillati</taxon>
        <taxon>Bacillota</taxon>
        <taxon>Clostridia</taxon>
        <taxon>Thermoanaerobacterales</taxon>
        <taxon>Thermoanaerobacterales Family IV. Incertae Sedis</taxon>
        <taxon>Mahella</taxon>
    </lineage>
</organism>
<dbReference type="GO" id="GO:0005737">
    <property type="term" value="C:cytoplasm"/>
    <property type="evidence" value="ECO:0007669"/>
    <property type="project" value="UniProtKB-SubCell"/>
</dbReference>
<feature type="binding site" evidence="8">
    <location>
        <position position="122"/>
    </location>
    <ligand>
        <name>ATP</name>
        <dbReference type="ChEBI" id="CHEBI:30616"/>
    </ligand>
</feature>
<sequence>MNIVLLGPPGAGKGTHAARLAEKYGIPHISTGDMLREAMREGTSLGLKAKEYVENGALVPDDIVIGIVKERLQKPDCSKGFLLDGFPRTVPQAEALDTFARVDRVINIQIPFDKLMDRITHRWLCEKCGASYRIEDPDKSDLICEKCGGKLYQREDDKPETFGNRLKVYEAQTQPLIDYYEKRGILININSDQPIEGTFADICKALGSDVS</sequence>
<dbReference type="PROSITE" id="PS00113">
    <property type="entry name" value="ADENYLATE_KINASE"/>
    <property type="match status" value="1"/>
</dbReference>
<keyword evidence="5 8" id="KW-0418">Kinase</keyword>
<evidence type="ECO:0000256" key="8">
    <source>
        <dbReference type="HAMAP-Rule" id="MF_00235"/>
    </source>
</evidence>
<dbReference type="NCBIfam" id="NF011100">
    <property type="entry name" value="PRK14527.1"/>
    <property type="match status" value="1"/>
</dbReference>
<evidence type="ECO:0000313" key="13">
    <source>
        <dbReference type="Proteomes" id="UP000008457"/>
    </source>
</evidence>
<dbReference type="Gene3D" id="3.40.50.300">
    <property type="entry name" value="P-loop containing nucleotide triphosphate hydrolases"/>
    <property type="match status" value="1"/>
</dbReference>
<comment type="domain">
    <text evidence="8">Consists of three domains, a large central CORE domain and two small peripheral domains, NMPbind and LID, which undergo movements during catalysis. The LID domain closes over the site of phosphoryl transfer upon ATP binding. Assembling and dissambling the active center during each catalytic cycle provides an effective means to prevent ATP hydrolysis.</text>
</comment>
<dbReference type="Pfam" id="PF05191">
    <property type="entry name" value="ADK_lid"/>
    <property type="match status" value="1"/>
</dbReference>
<feature type="binding site" evidence="8">
    <location>
        <begin position="131"/>
        <end position="132"/>
    </location>
    <ligand>
        <name>ATP</name>
        <dbReference type="ChEBI" id="CHEBI:30616"/>
    </ligand>
</feature>
<feature type="binding site" evidence="8">
    <location>
        <position position="154"/>
    </location>
    <ligand>
        <name>AMP</name>
        <dbReference type="ChEBI" id="CHEBI:456215"/>
    </ligand>
</feature>
<evidence type="ECO:0000256" key="10">
    <source>
        <dbReference type="RuleBase" id="RU003331"/>
    </source>
</evidence>
<comment type="subcellular location">
    <subcellularLocation>
        <location evidence="8 10">Cytoplasm</location>
    </subcellularLocation>
</comment>
<accession>F4A2W4</accession>
<gene>
    <name evidence="8" type="primary">adk</name>
    <name evidence="12" type="ordered locus">Mahau_2135</name>
</gene>
<dbReference type="GO" id="GO:0004017">
    <property type="term" value="F:AMP kinase activity"/>
    <property type="evidence" value="ECO:0007669"/>
    <property type="project" value="UniProtKB-UniRule"/>
</dbReference>
<feature type="binding site" evidence="8">
    <location>
        <begin position="10"/>
        <end position="15"/>
    </location>
    <ligand>
        <name>ATP</name>
        <dbReference type="ChEBI" id="CHEBI:30616"/>
    </ligand>
</feature>
<dbReference type="GO" id="GO:0044209">
    <property type="term" value="P:AMP salvage"/>
    <property type="evidence" value="ECO:0007669"/>
    <property type="project" value="UniProtKB-UniRule"/>
</dbReference>
<feature type="binding site" evidence="8">
    <location>
        <position position="31"/>
    </location>
    <ligand>
        <name>AMP</name>
        <dbReference type="ChEBI" id="CHEBI:456215"/>
    </ligand>
</feature>
<dbReference type="InterPro" id="IPR000850">
    <property type="entry name" value="Adenylat/UMP-CMP_kin"/>
</dbReference>
<feature type="domain" description="Adenylate kinase active site lid" evidence="11">
    <location>
        <begin position="122"/>
        <end position="156"/>
    </location>
</feature>
<reference evidence="12 13" key="2">
    <citation type="journal article" date="2011" name="Stand. Genomic Sci.">
        <title>Complete genome sequence of Mahella australiensis type strain (50-1 BON).</title>
        <authorList>
            <person name="Sikorski J."/>
            <person name="Teshima H."/>
            <person name="Nolan M."/>
            <person name="Lucas S."/>
            <person name="Hammon N."/>
            <person name="Deshpande S."/>
            <person name="Cheng J.F."/>
            <person name="Pitluck S."/>
            <person name="Liolios K."/>
            <person name="Pagani I."/>
            <person name="Ivanova N."/>
            <person name="Huntemann M."/>
            <person name="Mavromatis K."/>
            <person name="Ovchinikova G."/>
            <person name="Pati A."/>
            <person name="Tapia R."/>
            <person name="Han C."/>
            <person name="Goodwin L."/>
            <person name="Chen A."/>
            <person name="Palaniappan K."/>
            <person name="Land M."/>
            <person name="Hauser L."/>
            <person name="Ngatchou-Djao O.D."/>
            <person name="Rohde M."/>
            <person name="Pukall R."/>
            <person name="Spring S."/>
            <person name="Abt B."/>
            <person name="Goker M."/>
            <person name="Detter J.C."/>
            <person name="Woyke T."/>
            <person name="Bristow J."/>
            <person name="Markowitz V."/>
            <person name="Hugenholtz P."/>
            <person name="Eisen J.A."/>
            <person name="Kyrpides N.C."/>
            <person name="Klenk H.P."/>
            <person name="Lapidus A."/>
        </authorList>
    </citation>
    <scope>NUCLEOTIDE SEQUENCE [LARGE SCALE GENOMIC DNA]</scope>
    <source>
        <strain evidence="13">DSM 15567 / CIP 107919 / 50-1 BON</strain>
    </source>
</reference>
<evidence type="ECO:0000256" key="4">
    <source>
        <dbReference type="ARBA" id="ARBA00022741"/>
    </source>
</evidence>
<keyword evidence="4 8" id="KW-0547">Nucleotide-binding</keyword>
<evidence type="ECO:0000313" key="12">
    <source>
        <dbReference type="EMBL" id="AEE97307.1"/>
    </source>
</evidence>
<feature type="binding site" evidence="8">
    <location>
        <position position="193"/>
    </location>
    <ligand>
        <name>ATP</name>
        <dbReference type="ChEBI" id="CHEBI:30616"/>
    </ligand>
</feature>
<protein>
    <recommendedName>
        <fullName evidence="8 10">Adenylate kinase</fullName>
        <shortName evidence="8">AK</shortName>
        <ecNumber evidence="8 10">2.7.4.3</ecNumber>
    </recommendedName>
    <alternativeName>
        <fullName evidence="8">ATP-AMP transphosphorylase</fullName>
    </alternativeName>
    <alternativeName>
        <fullName evidence="8">ATP:AMP phosphotransferase</fullName>
    </alternativeName>
    <alternativeName>
        <fullName evidence="8">Adenylate monophosphate kinase</fullName>
    </alternativeName>
</protein>
<keyword evidence="2" id="KW-0479">Metal-binding</keyword>
<proteinExistence type="inferred from homology"/>
<dbReference type="NCBIfam" id="TIGR01351">
    <property type="entry name" value="adk"/>
    <property type="match status" value="1"/>
</dbReference>
<dbReference type="EC" id="2.7.4.3" evidence="8 10"/>
<feature type="binding site" evidence="8">
    <location>
        <begin position="85"/>
        <end position="88"/>
    </location>
    <ligand>
        <name>AMP</name>
        <dbReference type="ChEBI" id="CHEBI:456215"/>
    </ligand>
</feature>
<evidence type="ECO:0000256" key="9">
    <source>
        <dbReference type="RuleBase" id="RU003330"/>
    </source>
</evidence>
<feature type="region of interest" description="NMP" evidence="8">
    <location>
        <begin position="30"/>
        <end position="59"/>
    </location>
</feature>
<dbReference type="HAMAP" id="MF_00235">
    <property type="entry name" value="Adenylate_kinase_Adk"/>
    <property type="match status" value="1"/>
</dbReference>
<dbReference type="AlphaFoldDB" id="F4A2W4"/>
<feature type="binding site" evidence="8">
    <location>
        <position position="36"/>
    </location>
    <ligand>
        <name>AMP</name>
        <dbReference type="ChEBI" id="CHEBI:456215"/>
    </ligand>
</feature>
<dbReference type="UniPathway" id="UPA00588">
    <property type="reaction ID" value="UER00649"/>
</dbReference>
<feature type="binding site" evidence="8">
    <location>
        <position position="165"/>
    </location>
    <ligand>
        <name>AMP</name>
        <dbReference type="ChEBI" id="CHEBI:456215"/>
    </ligand>
</feature>
<dbReference type="GO" id="GO:0046872">
    <property type="term" value="F:metal ion binding"/>
    <property type="evidence" value="ECO:0007669"/>
    <property type="project" value="UniProtKB-KW"/>
</dbReference>
<dbReference type="Pfam" id="PF00406">
    <property type="entry name" value="ADK"/>
    <property type="match status" value="1"/>
</dbReference>
<dbReference type="RefSeq" id="WP_013781735.1">
    <property type="nucleotide sequence ID" value="NC_015520.1"/>
</dbReference>
<keyword evidence="3 8" id="KW-0545">Nucleotide biosynthesis</keyword>
<comment type="pathway">
    <text evidence="8">Purine metabolism; AMP biosynthesis via salvage pathway; AMP from ADP: step 1/1.</text>
</comment>
<dbReference type="CDD" id="cd01428">
    <property type="entry name" value="ADK"/>
    <property type="match status" value="1"/>
</dbReference>
<feature type="binding site" evidence="8">
    <location>
        <begin position="57"/>
        <end position="59"/>
    </location>
    <ligand>
        <name>AMP</name>
        <dbReference type="ChEBI" id="CHEBI:456215"/>
    </ligand>
</feature>
<evidence type="ECO:0000256" key="3">
    <source>
        <dbReference type="ARBA" id="ARBA00022727"/>
    </source>
</evidence>
<comment type="caution">
    <text evidence="8">Lacks conserved residue(s) required for the propagation of feature annotation.</text>
</comment>
<dbReference type="InterPro" id="IPR006259">
    <property type="entry name" value="Adenyl_kin_sub"/>
</dbReference>
<dbReference type="SUPFAM" id="SSF57774">
    <property type="entry name" value="Microbial and mitochondrial ADK, insert 'zinc finger' domain"/>
    <property type="match status" value="1"/>
</dbReference>
<keyword evidence="8" id="KW-0963">Cytoplasm</keyword>
<dbReference type="InterPro" id="IPR007862">
    <property type="entry name" value="Adenylate_kinase_lid-dom"/>
</dbReference>
<dbReference type="EMBL" id="CP002360">
    <property type="protein sequence ID" value="AEE97307.1"/>
    <property type="molecule type" value="Genomic_DNA"/>
</dbReference>
<evidence type="ECO:0000256" key="1">
    <source>
        <dbReference type="ARBA" id="ARBA00022679"/>
    </source>
</evidence>
<keyword evidence="13" id="KW-1185">Reference proteome</keyword>
<evidence type="ECO:0000256" key="5">
    <source>
        <dbReference type="ARBA" id="ARBA00022777"/>
    </source>
</evidence>